<dbReference type="CDD" id="cd06558">
    <property type="entry name" value="crotonase-like"/>
    <property type="match status" value="1"/>
</dbReference>
<dbReference type="EMBL" id="CADCUJ010000006">
    <property type="protein sequence ID" value="CAA9328403.1"/>
    <property type="molecule type" value="Genomic_DNA"/>
</dbReference>
<keyword evidence="1" id="KW-0456">Lyase</keyword>
<dbReference type="Gene3D" id="3.90.226.10">
    <property type="entry name" value="2-enoyl-CoA Hydratase, Chain A, domain 1"/>
    <property type="match status" value="1"/>
</dbReference>
<dbReference type="InterPro" id="IPR029045">
    <property type="entry name" value="ClpP/crotonase-like_dom_sf"/>
</dbReference>
<dbReference type="InterPro" id="IPR001753">
    <property type="entry name" value="Enoyl-CoA_hydra/iso"/>
</dbReference>
<proteinExistence type="predicted"/>
<dbReference type="Pfam" id="PF00378">
    <property type="entry name" value="ECH_1"/>
    <property type="match status" value="1"/>
</dbReference>
<dbReference type="SUPFAM" id="SSF52096">
    <property type="entry name" value="ClpP/crotonase"/>
    <property type="match status" value="1"/>
</dbReference>
<protein>
    <submittedName>
        <fullName evidence="1">Enoyl-CoA hydratase</fullName>
        <ecNumber evidence="1">4.2.1.17</ecNumber>
    </submittedName>
</protein>
<name>A0A6J4LAW7_9ACTN</name>
<dbReference type="PANTHER" id="PTHR43459:SF1">
    <property type="entry name" value="EG:BACN32G11.4 PROTEIN"/>
    <property type="match status" value="1"/>
</dbReference>
<dbReference type="AlphaFoldDB" id="A0A6J4LAW7"/>
<organism evidence="1">
    <name type="scientific">uncultured Nocardioidaceae bacterium</name>
    <dbReference type="NCBI Taxonomy" id="253824"/>
    <lineage>
        <taxon>Bacteria</taxon>
        <taxon>Bacillati</taxon>
        <taxon>Actinomycetota</taxon>
        <taxon>Actinomycetes</taxon>
        <taxon>Propionibacteriales</taxon>
        <taxon>Nocardioidaceae</taxon>
        <taxon>environmental samples</taxon>
    </lineage>
</organism>
<dbReference type="EC" id="4.2.1.17" evidence="1"/>
<evidence type="ECO:0000313" key="1">
    <source>
        <dbReference type="EMBL" id="CAA9328403.1"/>
    </source>
</evidence>
<dbReference type="NCBIfam" id="NF004796">
    <property type="entry name" value="PRK06144.1"/>
    <property type="match status" value="1"/>
</dbReference>
<dbReference type="PANTHER" id="PTHR43459">
    <property type="entry name" value="ENOYL-COA HYDRATASE"/>
    <property type="match status" value="1"/>
</dbReference>
<gene>
    <name evidence="1" type="ORF">AVDCRST_MAG72-126</name>
</gene>
<reference evidence="1" key="1">
    <citation type="submission" date="2020-02" db="EMBL/GenBank/DDBJ databases">
        <authorList>
            <person name="Meier V. D."/>
        </authorList>
    </citation>
    <scope>NUCLEOTIDE SEQUENCE</scope>
    <source>
        <strain evidence="1">AVDCRST_MAG72</strain>
    </source>
</reference>
<accession>A0A6J4LAW7</accession>
<sequence>MSDALVTVDGPVLTVTFDRPHRHNALTFEMYDALHDACGRADSDEQVRALVVRGSGGRAFASGTDISAFGGFQDGSDGVAYEERITRVVNRLEEVTVPTLAAVQGFCLGGGLVLAAACDVRIATGSARFGAPIARTLGNCLSANSVSLLSSRLGSGRVLDLLLRARLLTAEEGLGAGFLAQVCDEDGLDQAVEHELSTLLSHAPLTMWATKVVVARQRRAGLVDADDVVARAFGSEDFRSAVAGFGSRDTPSWQGR</sequence>
<dbReference type="GO" id="GO:0004300">
    <property type="term" value="F:enoyl-CoA hydratase activity"/>
    <property type="evidence" value="ECO:0007669"/>
    <property type="project" value="UniProtKB-EC"/>
</dbReference>